<dbReference type="STRING" id="1131935.PDENDC454_09010"/>
<dbReference type="PANTHER" id="PTHR47962">
    <property type="entry name" value="ATP-DEPENDENT HELICASE LHR-RELATED-RELATED"/>
    <property type="match status" value="1"/>
</dbReference>
<dbReference type="Proteomes" id="UP000003900">
    <property type="component" value="Unassembled WGS sequence"/>
</dbReference>
<dbReference type="Pfam" id="PF01966">
    <property type="entry name" value="HD"/>
    <property type="match status" value="1"/>
</dbReference>
<dbReference type="GO" id="GO:0005524">
    <property type="term" value="F:ATP binding"/>
    <property type="evidence" value="ECO:0007669"/>
    <property type="project" value="UniProtKB-KW"/>
</dbReference>
<dbReference type="GO" id="GO:0046872">
    <property type="term" value="F:metal ion binding"/>
    <property type="evidence" value="ECO:0007669"/>
    <property type="project" value="UniProtKB-KW"/>
</dbReference>
<dbReference type="GO" id="GO:0004386">
    <property type="term" value="F:helicase activity"/>
    <property type="evidence" value="ECO:0007669"/>
    <property type="project" value="UniProtKB-KW"/>
</dbReference>
<dbReference type="CDD" id="cd09641">
    <property type="entry name" value="Cas3''_I"/>
    <property type="match status" value="1"/>
</dbReference>
<dbReference type="InterPro" id="IPR001650">
    <property type="entry name" value="Helicase_C-like"/>
</dbReference>
<feature type="domain" description="HD Cas3-type" evidence="12">
    <location>
        <begin position="10"/>
        <end position="203"/>
    </location>
</feature>
<keyword evidence="5" id="KW-0547">Nucleotide-binding</keyword>
<evidence type="ECO:0000313" key="14">
    <source>
        <dbReference type="Proteomes" id="UP000003900"/>
    </source>
</evidence>
<dbReference type="GO" id="GO:0016887">
    <property type="term" value="F:ATP hydrolysis activity"/>
    <property type="evidence" value="ECO:0007669"/>
    <property type="project" value="TreeGrafter"/>
</dbReference>
<feature type="domain" description="Helicase ATP-binding" evidence="10">
    <location>
        <begin position="261"/>
        <end position="455"/>
    </location>
</feature>
<accession>H3SE51</accession>
<comment type="similarity">
    <text evidence="1">In the N-terminal section; belongs to the CRISPR-associated nuclease Cas3-HD family.</text>
</comment>
<keyword evidence="3" id="KW-0540">Nuclease</keyword>
<dbReference type="PROSITE" id="PS51194">
    <property type="entry name" value="HELICASE_CTER"/>
    <property type="match status" value="1"/>
</dbReference>
<dbReference type="InterPro" id="IPR006674">
    <property type="entry name" value="HD_domain"/>
</dbReference>
<dbReference type="PROSITE" id="PS51192">
    <property type="entry name" value="HELICASE_ATP_BIND_1"/>
    <property type="match status" value="1"/>
</dbReference>
<keyword evidence="8" id="KW-0067">ATP-binding</keyword>
<dbReference type="InterPro" id="IPR054712">
    <property type="entry name" value="Cas3-like_dom"/>
</dbReference>
<dbReference type="NCBIfam" id="TIGR01596">
    <property type="entry name" value="cas3_HD"/>
    <property type="match status" value="1"/>
</dbReference>
<dbReference type="NCBIfam" id="TIGR01587">
    <property type="entry name" value="cas3_core"/>
    <property type="match status" value="1"/>
</dbReference>
<dbReference type="PATRIC" id="fig|1131935.3.peg.1846"/>
<dbReference type="Pfam" id="PF22590">
    <property type="entry name" value="Cas3-like_C_2"/>
    <property type="match status" value="1"/>
</dbReference>
<dbReference type="RefSeq" id="WP_006676313.1">
    <property type="nucleotide sequence ID" value="NZ_AHKH01000017.1"/>
</dbReference>
<dbReference type="GO" id="GO:0003677">
    <property type="term" value="F:DNA binding"/>
    <property type="evidence" value="ECO:0007669"/>
    <property type="project" value="TreeGrafter"/>
</dbReference>
<keyword evidence="7" id="KW-0347">Helicase</keyword>
<dbReference type="InterPro" id="IPR052511">
    <property type="entry name" value="ATP-dep_Helicase"/>
</dbReference>
<reference evidence="13 14" key="1">
    <citation type="journal article" date="2012" name="J. Bacteriol.">
        <title>Genome Sequence of the Pattern-Forming Social Bacterium Paenibacillus dendritiformis C454 Chiral Morphotype.</title>
        <authorList>
            <person name="Sirota-Madi A."/>
            <person name="Olender T."/>
            <person name="Helman Y."/>
            <person name="Brainis I."/>
            <person name="Finkelshtein A."/>
            <person name="Roth D."/>
            <person name="Hagai E."/>
            <person name="Leshkowitz D."/>
            <person name="Brodsky L."/>
            <person name="Galatenko V."/>
            <person name="Nikolaev V."/>
            <person name="Gutnick D.L."/>
            <person name="Lancet D."/>
            <person name="Ben-Jacob E."/>
        </authorList>
    </citation>
    <scope>NUCLEOTIDE SEQUENCE [LARGE SCALE GENOMIC DNA]</scope>
    <source>
        <strain evidence="13 14">C454</strain>
    </source>
</reference>
<dbReference type="GO" id="GO:0004518">
    <property type="term" value="F:nuclease activity"/>
    <property type="evidence" value="ECO:0007669"/>
    <property type="project" value="UniProtKB-KW"/>
</dbReference>
<evidence type="ECO:0000256" key="7">
    <source>
        <dbReference type="ARBA" id="ARBA00022806"/>
    </source>
</evidence>
<keyword evidence="4" id="KW-0479">Metal-binding</keyword>
<dbReference type="InterPro" id="IPR038257">
    <property type="entry name" value="CRISPR-assoc_Cas3_HD_sf"/>
</dbReference>
<dbReference type="PROSITE" id="PS51643">
    <property type="entry name" value="HD_CAS3"/>
    <property type="match status" value="1"/>
</dbReference>
<dbReference type="EMBL" id="AHKH01000017">
    <property type="protein sequence ID" value="EHQ62727.1"/>
    <property type="molecule type" value="Genomic_DNA"/>
</dbReference>
<keyword evidence="6" id="KW-0378">Hydrolase</keyword>
<dbReference type="InterPro" id="IPR011545">
    <property type="entry name" value="DEAD/DEAH_box_helicase_dom"/>
</dbReference>
<dbReference type="Pfam" id="PF00270">
    <property type="entry name" value="DEAD"/>
    <property type="match status" value="1"/>
</dbReference>
<dbReference type="SUPFAM" id="SSF109604">
    <property type="entry name" value="HD-domain/PDEase-like"/>
    <property type="match status" value="1"/>
</dbReference>
<evidence type="ECO:0000256" key="1">
    <source>
        <dbReference type="ARBA" id="ARBA00006847"/>
    </source>
</evidence>
<keyword evidence="9" id="KW-0051">Antiviral defense</keyword>
<evidence type="ECO:0000256" key="2">
    <source>
        <dbReference type="ARBA" id="ARBA00009046"/>
    </source>
</evidence>
<dbReference type="InterPro" id="IPR014001">
    <property type="entry name" value="Helicase_ATP-bd"/>
</dbReference>
<evidence type="ECO:0000313" key="13">
    <source>
        <dbReference type="EMBL" id="EHQ62727.1"/>
    </source>
</evidence>
<evidence type="ECO:0000256" key="9">
    <source>
        <dbReference type="ARBA" id="ARBA00023118"/>
    </source>
</evidence>
<dbReference type="InterPro" id="IPR027417">
    <property type="entry name" value="P-loop_NTPase"/>
</dbReference>
<proteinExistence type="inferred from homology"/>
<dbReference type="InterPro" id="IPR006483">
    <property type="entry name" value="CRISPR-assoc_Cas3_HD"/>
</dbReference>
<gene>
    <name evidence="13" type="ORF">PDENDC454_09010</name>
</gene>
<dbReference type="AlphaFoldDB" id="H3SE51"/>
<protein>
    <recommendedName>
        <fullName evidence="15">Metal dependent phosphohydrolase</fullName>
    </recommendedName>
</protein>
<evidence type="ECO:0000259" key="11">
    <source>
        <dbReference type="PROSITE" id="PS51194"/>
    </source>
</evidence>
<evidence type="ECO:0000256" key="3">
    <source>
        <dbReference type="ARBA" id="ARBA00022722"/>
    </source>
</evidence>
<dbReference type="InterPro" id="IPR006474">
    <property type="entry name" value="Helicase_Cas3_CRISPR-ass_core"/>
</dbReference>
<name>H3SE51_9BACL</name>
<feature type="domain" description="Helicase C-terminal" evidence="11">
    <location>
        <begin position="484"/>
        <end position="642"/>
    </location>
</feature>
<dbReference type="SMART" id="SM00490">
    <property type="entry name" value="HELICc"/>
    <property type="match status" value="1"/>
</dbReference>
<dbReference type="CDD" id="cd17930">
    <property type="entry name" value="DEXHc_cas3"/>
    <property type="match status" value="1"/>
</dbReference>
<dbReference type="Gene3D" id="1.10.3210.30">
    <property type="match status" value="1"/>
</dbReference>
<dbReference type="SMART" id="SM00487">
    <property type="entry name" value="DEXDc"/>
    <property type="match status" value="1"/>
</dbReference>
<evidence type="ECO:0000256" key="6">
    <source>
        <dbReference type="ARBA" id="ARBA00022801"/>
    </source>
</evidence>
<evidence type="ECO:0000259" key="12">
    <source>
        <dbReference type="PROSITE" id="PS51643"/>
    </source>
</evidence>
<keyword evidence="14" id="KW-1185">Reference proteome</keyword>
<dbReference type="PANTHER" id="PTHR47962:SF5">
    <property type="entry name" value="ATP-DEPENDENT HELICASE LHR-RELATED"/>
    <property type="match status" value="1"/>
</dbReference>
<evidence type="ECO:0008006" key="15">
    <source>
        <dbReference type="Google" id="ProtNLM"/>
    </source>
</evidence>
<dbReference type="Gene3D" id="3.40.50.300">
    <property type="entry name" value="P-loop containing nucleotide triphosphate hydrolases"/>
    <property type="match status" value="2"/>
</dbReference>
<evidence type="ECO:0000256" key="5">
    <source>
        <dbReference type="ARBA" id="ARBA00022741"/>
    </source>
</evidence>
<dbReference type="OrthoDB" id="9810236at2"/>
<organism evidence="13 14">
    <name type="scientific">Paenibacillus dendritiformis C454</name>
    <dbReference type="NCBI Taxonomy" id="1131935"/>
    <lineage>
        <taxon>Bacteria</taxon>
        <taxon>Bacillati</taxon>
        <taxon>Bacillota</taxon>
        <taxon>Bacilli</taxon>
        <taxon>Bacillales</taxon>
        <taxon>Paenibacillaceae</taxon>
        <taxon>Paenibacillus</taxon>
    </lineage>
</organism>
<dbReference type="SUPFAM" id="SSF52540">
    <property type="entry name" value="P-loop containing nucleoside triphosphate hydrolases"/>
    <property type="match status" value="1"/>
</dbReference>
<evidence type="ECO:0000256" key="4">
    <source>
        <dbReference type="ARBA" id="ARBA00022723"/>
    </source>
</evidence>
<comment type="similarity">
    <text evidence="2">In the central section; belongs to the CRISPR-associated helicase Cas3 family.</text>
</comment>
<comment type="caution">
    <text evidence="13">The sequence shown here is derived from an EMBL/GenBank/DDBJ whole genome shotgun (WGS) entry which is preliminary data.</text>
</comment>
<evidence type="ECO:0000256" key="8">
    <source>
        <dbReference type="ARBA" id="ARBA00022840"/>
    </source>
</evidence>
<evidence type="ECO:0000259" key="10">
    <source>
        <dbReference type="PROSITE" id="PS51192"/>
    </source>
</evidence>
<sequence>MQSIAHIRVSDMKVQTVERHLLEVKTLAEEYGKKLNIPHVTGLAGMLHDMGKYTEKFRTYILAAVSGAEDRLRRGDVDHSTAGGRLLYKRFHNYSKEPYKVILAEVVGNAIISHHSYLKDFLSPDLESPYLRRVACKKLEEFDQSVEAFFTLVMSEQEFQRYVDQAAAEVEQFLVRVPAKSMELKLMFLTKFVFSALIDADRTNTRWFELGEPNEPEQNVTALFQGYYDKLMAQLHSFEENKDADTPIARLRSEMSELCERFAAKPSSIYTLSIPTGGGKTLASLRYALKHALTYDKKRIIYVVPFTTIIEQNAATVREILQDEANILEHHSNVVEVEMEEDDEEQDGLALTARQKANLAKDNWDAPIIFTTMVQFLNVFFAHGSRNIRRLHNLCEAVIIFDEVQKVPTHCVSLFNQALNFLKEYGGSSIVLCTATQPALQFVEQRLDMPEDAEMISNLDKVIDAFKRVDLIDKATERPWSTEDLASFVRDTVQEAGNILVILNTKSVVKSLYERLQAMQEQHQFGEEIFLYHLSTSMCAAHRFAILEKVRAHLEAEEKVICVSTQLIEAGVDVSFNCVVRSLAGLDSIAQAAGRCNRHGKDEMRNVYIIDHAEENLKHLKEIQIGKELTRAMLVDMERDAKAHGGQLLSQQAMEFYFQKFYMRLEADLNNFVPKLRKNMTDLLYAGRYETDSYFQAYRKKKEEEKAKDTWLPLVLANSYGTAAKYFHVIDDYTRAVIVPYGEGGKKVIADLNGSGTIDDLTRLLKRAQQFTVNLYEHDLRQLDRSGGLESCLDGKVLVLKEGAYSEHFGVDLSSDSAMGFLGCF</sequence>
<dbReference type="GO" id="GO:0051607">
    <property type="term" value="P:defense response to virus"/>
    <property type="evidence" value="ECO:0007669"/>
    <property type="project" value="UniProtKB-KW"/>
</dbReference>